<reference evidence="2 3" key="1">
    <citation type="submission" date="2018-05" db="EMBL/GenBank/DDBJ databases">
        <title>Genomic Encyclopedia of Type Strains, Phase IV (KMG-IV): sequencing the most valuable type-strain genomes for metagenomic binning, comparative biology and taxonomic classification.</title>
        <authorList>
            <person name="Goeker M."/>
        </authorList>
    </citation>
    <scope>NUCLEOTIDE SEQUENCE [LARGE SCALE GENOMIC DNA]</scope>
    <source>
        <strain evidence="2 3">DSM 103371</strain>
    </source>
</reference>
<dbReference type="Pfam" id="PF01569">
    <property type="entry name" value="PAP2"/>
    <property type="match status" value="1"/>
</dbReference>
<dbReference type="InterPro" id="IPR036938">
    <property type="entry name" value="PAP2/HPO_sf"/>
</dbReference>
<proteinExistence type="predicted"/>
<dbReference type="AlphaFoldDB" id="A0A316GAF4"/>
<accession>A0A316GAF4</accession>
<organism evidence="2 3">
    <name type="scientific">Silicimonas algicola</name>
    <dbReference type="NCBI Taxonomy" id="1826607"/>
    <lineage>
        <taxon>Bacteria</taxon>
        <taxon>Pseudomonadati</taxon>
        <taxon>Pseudomonadota</taxon>
        <taxon>Alphaproteobacteria</taxon>
        <taxon>Rhodobacterales</taxon>
        <taxon>Paracoccaceae</taxon>
    </lineage>
</organism>
<comment type="caution">
    <text evidence="2">The sequence shown here is derived from an EMBL/GenBank/DDBJ whole genome shotgun (WGS) entry which is preliminary data.</text>
</comment>
<dbReference type="EMBL" id="QGGV01000002">
    <property type="protein sequence ID" value="PWK57929.1"/>
    <property type="molecule type" value="Genomic_DNA"/>
</dbReference>
<sequence>MLSWSLVTTHDGIVGYWDGEPLRVPPRMGTSDEDLSYLSKPVRSLLIDAMLHPAFRVTGSDGQATASVEGRPLFTIERPSRAVFRQQLKMVRAYADLRADRVNEILMQTGDLFSFFGAQCYLSAERNAKTLAMLYTCQRLMVTLEMPLKHFCRAPRPVDYATHIQPMIQTPDHSSYPSGHAIEVFAAATVLARLTTGLGPKAAMTETTARGRRAGMAFRLAHRIATNRSIAGVHFPVDSGAGAVAGCLLGEAVYRVATGLDDWPDEVSIGFETQGDGEPPYDLTLNWLRNRLPDDADAGAGDPETILGTLWAEAALEWRELTE</sequence>
<dbReference type="Proteomes" id="UP000245390">
    <property type="component" value="Unassembled WGS sequence"/>
</dbReference>
<gene>
    <name evidence="2" type="ORF">C8D95_102579</name>
</gene>
<dbReference type="Gene3D" id="1.20.144.10">
    <property type="entry name" value="Phosphatidic acid phosphatase type 2/haloperoxidase"/>
    <property type="match status" value="1"/>
</dbReference>
<keyword evidence="3" id="KW-1185">Reference proteome</keyword>
<dbReference type="SUPFAM" id="SSF48317">
    <property type="entry name" value="Acid phosphatase/Vanadium-dependent haloperoxidase"/>
    <property type="match status" value="1"/>
</dbReference>
<dbReference type="InterPro" id="IPR000326">
    <property type="entry name" value="PAP2/HPO"/>
</dbReference>
<evidence type="ECO:0000313" key="3">
    <source>
        <dbReference type="Proteomes" id="UP000245390"/>
    </source>
</evidence>
<name>A0A316GAF4_9RHOB</name>
<feature type="domain" description="Phosphatidic acid phosphatase type 2/haloperoxidase" evidence="1">
    <location>
        <begin position="145"/>
        <end position="257"/>
    </location>
</feature>
<evidence type="ECO:0000313" key="2">
    <source>
        <dbReference type="EMBL" id="PWK57929.1"/>
    </source>
</evidence>
<protein>
    <submittedName>
        <fullName evidence="2">PAP2 superfamily protein</fullName>
    </submittedName>
</protein>
<evidence type="ECO:0000259" key="1">
    <source>
        <dbReference type="Pfam" id="PF01569"/>
    </source>
</evidence>